<keyword evidence="3" id="KW-1185">Reference proteome</keyword>
<dbReference type="InterPro" id="IPR000719">
    <property type="entry name" value="Prot_kinase_dom"/>
</dbReference>
<comment type="caution">
    <text evidence="2">The sequence shown here is derived from an EMBL/GenBank/DDBJ whole genome shotgun (WGS) entry which is preliminary data.</text>
</comment>
<evidence type="ECO:0000313" key="2">
    <source>
        <dbReference type="EMBL" id="CAG8758285.1"/>
    </source>
</evidence>
<feature type="domain" description="Protein kinase" evidence="1">
    <location>
        <begin position="1"/>
        <end position="134"/>
    </location>
</feature>
<evidence type="ECO:0000259" key="1">
    <source>
        <dbReference type="PROSITE" id="PS50011"/>
    </source>
</evidence>
<dbReference type="SUPFAM" id="SSF56112">
    <property type="entry name" value="Protein kinase-like (PK-like)"/>
    <property type="match status" value="1"/>
</dbReference>
<dbReference type="InterPro" id="IPR011009">
    <property type="entry name" value="Kinase-like_dom_sf"/>
</dbReference>
<reference evidence="2 3" key="1">
    <citation type="submission" date="2021-06" db="EMBL/GenBank/DDBJ databases">
        <authorList>
            <person name="Kallberg Y."/>
            <person name="Tangrot J."/>
            <person name="Rosling A."/>
        </authorList>
    </citation>
    <scope>NUCLEOTIDE SEQUENCE [LARGE SCALE GENOMIC DNA]</scope>
    <source>
        <strain evidence="2 3">120-4 pot B 10/14</strain>
    </source>
</reference>
<dbReference type="EMBL" id="CAJVQB010012843">
    <property type="protein sequence ID" value="CAG8758285.1"/>
    <property type="molecule type" value="Genomic_DNA"/>
</dbReference>
<evidence type="ECO:0000313" key="3">
    <source>
        <dbReference type="Proteomes" id="UP000789901"/>
    </source>
</evidence>
<dbReference type="Proteomes" id="UP000789901">
    <property type="component" value="Unassembled WGS sequence"/>
</dbReference>
<gene>
    <name evidence="2" type="ORF">GMARGA_LOCUS17168</name>
</gene>
<dbReference type="PROSITE" id="PS50011">
    <property type="entry name" value="PROTEIN_KINASE_DOM"/>
    <property type="match status" value="1"/>
</dbReference>
<name>A0ABN7VCR6_GIGMA</name>
<proteinExistence type="predicted"/>
<dbReference type="Gene3D" id="1.10.510.10">
    <property type="entry name" value="Transferase(Phosphotransferase) domain 1"/>
    <property type="match status" value="1"/>
</dbReference>
<sequence>MLVEDGLMVVEFANDSNLREYLEANFSRLYWVDKFRIAKQILQGLTFLHANNLVHREDQINTFNYSEFSNPEKIADGLCKLEWKNYGMTVALKSLKTEISPTELLLLQKVAHHPNINSFYGLTKGAFKSKCCIT</sequence>
<dbReference type="InterPro" id="IPR001245">
    <property type="entry name" value="Ser-Thr/Tyr_kinase_cat_dom"/>
</dbReference>
<protein>
    <submittedName>
        <fullName evidence="2">44219_t:CDS:1</fullName>
    </submittedName>
</protein>
<accession>A0ABN7VCR6</accession>
<dbReference type="Pfam" id="PF07714">
    <property type="entry name" value="PK_Tyr_Ser-Thr"/>
    <property type="match status" value="1"/>
</dbReference>
<organism evidence="2 3">
    <name type="scientific">Gigaspora margarita</name>
    <dbReference type="NCBI Taxonomy" id="4874"/>
    <lineage>
        <taxon>Eukaryota</taxon>
        <taxon>Fungi</taxon>
        <taxon>Fungi incertae sedis</taxon>
        <taxon>Mucoromycota</taxon>
        <taxon>Glomeromycotina</taxon>
        <taxon>Glomeromycetes</taxon>
        <taxon>Diversisporales</taxon>
        <taxon>Gigasporaceae</taxon>
        <taxon>Gigaspora</taxon>
    </lineage>
</organism>